<dbReference type="OrthoDB" id="395330at2"/>
<evidence type="ECO:0008006" key="5">
    <source>
        <dbReference type="Google" id="ProtNLM"/>
    </source>
</evidence>
<dbReference type="Gene3D" id="3.40.50.11110">
    <property type="entry name" value="Sialyltransferase, C-terminal GT-B Rossman nucleotide-binding domain"/>
    <property type="match status" value="1"/>
</dbReference>
<feature type="chain" id="PRO_5018973306" description="Lipoprotein" evidence="2">
    <location>
        <begin position="24"/>
        <end position="592"/>
    </location>
</feature>
<feature type="compositionally biased region" description="Polar residues" evidence="1">
    <location>
        <begin position="47"/>
        <end position="58"/>
    </location>
</feature>
<dbReference type="Proteomes" id="UP000289497">
    <property type="component" value="Chromosome"/>
</dbReference>
<feature type="region of interest" description="Disordered" evidence="1">
    <location>
        <begin position="26"/>
        <end position="58"/>
    </location>
</feature>
<sequence length="592" mass="69025">MSKKLFRTLFLTTTSLSSVFVAAQCSTNNPEPKKPEPEVTPAKPTDDNSTNNDSSQAVSNINFERFNSEIIESATNEYPSVFVSRNASQFFISSFIQLVAQLQLINKQETKRPYNDVIYLIDTDVNSYAKTLNKEPQRFNFESLLAKYQDVALRNYNAEYNSENGQLLLSDHTKYLNNFNFVGYSIFPRKLDELKAYLKPYLDKGVSLFDFYIPDISFTAMDKNTRDFILKHANKIVILSDGNAQPYRFINDNYIKWVKGQTTHYTKEELLKAWDSLKTDNPTEIDYHYFYTLDEKFRIYNLSGDYDAFFNKDLEENGFSWAKLNIYDYPLNYTQVAKNIPQLNEKEFLTDYNKLINLENKKLEDLIVYGKENLDKSKKNLVFIGSSLFRKFADGTWRIKTDTQSRNELHAYFDKIMKLYPPSEYNYLYKLHPVYKGTDALEYIKEFTNNHESNAIILDPSVSWENMLALDMQELQSNNSLLFDKDDFKNNTSKTKLFGIQPTSTVLLSTLVMLQAQFNISLEQAKLFVDPKNFPLSDNFNIIKRDFHYKGTQGQTANRKELYEVYKHFIDTGLFPALDEFPAMSEFLKTNN</sequence>
<dbReference type="AlphaFoldDB" id="A0A449B5W0"/>
<keyword evidence="4" id="KW-1185">Reference proteome</keyword>
<dbReference type="KEGG" id="mcou:NCTC10179_00064"/>
<evidence type="ECO:0000313" key="4">
    <source>
        <dbReference type="Proteomes" id="UP000289497"/>
    </source>
</evidence>
<dbReference type="EMBL" id="LR215039">
    <property type="protein sequence ID" value="VEU75908.1"/>
    <property type="molecule type" value="Genomic_DNA"/>
</dbReference>
<protein>
    <recommendedName>
        <fullName evidence="5">Lipoprotein</fullName>
    </recommendedName>
</protein>
<name>A0A449B5W0_9BACT</name>
<evidence type="ECO:0000313" key="3">
    <source>
        <dbReference type="EMBL" id="VEU75908.1"/>
    </source>
</evidence>
<dbReference type="RefSeq" id="WP_036434118.1">
    <property type="nucleotide sequence ID" value="NZ_LR215039.1"/>
</dbReference>
<evidence type="ECO:0000256" key="2">
    <source>
        <dbReference type="SAM" id="SignalP"/>
    </source>
</evidence>
<proteinExistence type="predicted"/>
<evidence type="ECO:0000256" key="1">
    <source>
        <dbReference type="SAM" id="MobiDB-lite"/>
    </source>
</evidence>
<organism evidence="3 4">
    <name type="scientific">Mycoplasmopsis columboralis</name>
    <dbReference type="NCBI Taxonomy" id="171282"/>
    <lineage>
        <taxon>Bacteria</taxon>
        <taxon>Bacillati</taxon>
        <taxon>Mycoplasmatota</taxon>
        <taxon>Mycoplasmoidales</taxon>
        <taxon>Metamycoplasmataceae</taxon>
        <taxon>Mycoplasmopsis</taxon>
    </lineage>
</organism>
<feature type="signal peptide" evidence="2">
    <location>
        <begin position="1"/>
        <end position="23"/>
    </location>
</feature>
<keyword evidence="2" id="KW-0732">Signal</keyword>
<gene>
    <name evidence="3" type="ORF">NCTC10179_00064</name>
</gene>
<reference evidence="3 4" key="1">
    <citation type="submission" date="2019-01" db="EMBL/GenBank/DDBJ databases">
        <authorList>
            <consortium name="Pathogen Informatics"/>
        </authorList>
    </citation>
    <scope>NUCLEOTIDE SEQUENCE [LARGE SCALE GENOMIC DNA]</scope>
    <source>
        <strain evidence="3 4">NCTC10179</strain>
    </source>
</reference>
<accession>A0A449B5W0</accession>